<protein>
    <submittedName>
        <fullName evidence="2">Uncharacterized protein</fullName>
    </submittedName>
</protein>
<dbReference type="GO" id="GO:0003676">
    <property type="term" value="F:nucleic acid binding"/>
    <property type="evidence" value="ECO:0007669"/>
    <property type="project" value="InterPro"/>
</dbReference>
<reference evidence="2 3" key="1">
    <citation type="journal article" date="2023" name="G3 (Bethesda)">
        <title>A chromosome-length genome assembly and annotation of blackberry (Rubus argutus, cv. 'Hillquist').</title>
        <authorList>
            <person name="Bruna T."/>
            <person name="Aryal R."/>
            <person name="Dudchenko O."/>
            <person name="Sargent D.J."/>
            <person name="Mead D."/>
            <person name="Buti M."/>
            <person name="Cavallini A."/>
            <person name="Hytonen T."/>
            <person name="Andres J."/>
            <person name="Pham M."/>
            <person name="Weisz D."/>
            <person name="Mascagni F."/>
            <person name="Usai G."/>
            <person name="Natali L."/>
            <person name="Bassil N."/>
            <person name="Fernandez G.E."/>
            <person name="Lomsadze A."/>
            <person name="Armour M."/>
            <person name="Olukolu B."/>
            <person name="Poorten T."/>
            <person name="Britton C."/>
            <person name="Davik J."/>
            <person name="Ashrafi H."/>
            <person name="Aiden E.L."/>
            <person name="Borodovsky M."/>
            <person name="Worthington M."/>
        </authorList>
    </citation>
    <scope>NUCLEOTIDE SEQUENCE [LARGE SCALE GENOMIC DNA]</scope>
    <source>
        <strain evidence="2">PI 553951</strain>
    </source>
</reference>
<organism evidence="2 3">
    <name type="scientific">Rubus argutus</name>
    <name type="common">Southern blackberry</name>
    <dbReference type="NCBI Taxonomy" id="59490"/>
    <lineage>
        <taxon>Eukaryota</taxon>
        <taxon>Viridiplantae</taxon>
        <taxon>Streptophyta</taxon>
        <taxon>Embryophyta</taxon>
        <taxon>Tracheophyta</taxon>
        <taxon>Spermatophyta</taxon>
        <taxon>Magnoliopsida</taxon>
        <taxon>eudicotyledons</taxon>
        <taxon>Gunneridae</taxon>
        <taxon>Pentapetalae</taxon>
        <taxon>rosids</taxon>
        <taxon>fabids</taxon>
        <taxon>Rosales</taxon>
        <taxon>Rosaceae</taxon>
        <taxon>Rosoideae</taxon>
        <taxon>Rosoideae incertae sedis</taxon>
        <taxon>Rubus</taxon>
    </lineage>
</organism>
<keyword evidence="3" id="KW-1185">Reference proteome</keyword>
<dbReference type="PANTHER" id="PTHR48167:SF2">
    <property type="entry name" value="EXPRESSED PROTEIN"/>
    <property type="match status" value="1"/>
</dbReference>
<proteinExistence type="predicted"/>
<sequence length="214" mass="24186">MSRLGLLRTSIRSSLAARTSREQNHGLLPSLLREPPRRFSTEAQQPPQDSAPDRPLSHDAAVDQFVRNPSTGVVYGKLFGTTSHYNGLYTPSGMMVQFHSRGDYENAVRVINRNKVFRLERSDRQRWDFVADTDGKTVLIEGIPRTALQEDVERFLSGTAYESSSIKLFTRQGFPEPLRLATVCFPSQIQAMNAYITKNKGFILNNPVVMRVLQ</sequence>
<dbReference type="InterPro" id="IPR035979">
    <property type="entry name" value="RBD_domain_sf"/>
</dbReference>
<dbReference type="AlphaFoldDB" id="A0AAW1WA57"/>
<accession>A0AAW1WA57</accession>
<comment type="caution">
    <text evidence="2">The sequence shown here is derived from an EMBL/GenBank/DDBJ whole genome shotgun (WGS) entry which is preliminary data.</text>
</comment>
<dbReference type="EMBL" id="JBEDUW010000006">
    <property type="protein sequence ID" value="KAK9920771.1"/>
    <property type="molecule type" value="Genomic_DNA"/>
</dbReference>
<feature type="region of interest" description="Disordered" evidence="1">
    <location>
        <begin position="16"/>
        <end position="56"/>
    </location>
</feature>
<evidence type="ECO:0000256" key="1">
    <source>
        <dbReference type="SAM" id="MobiDB-lite"/>
    </source>
</evidence>
<gene>
    <name evidence="2" type="ORF">M0R45_029317</name>
</gene>
<evidence type="ECO:0000313" key="2">
    <source>
        <dbReference type="EMBL" id="KAK9920771.1"/>
    </source>
</evidence>
<dbReference type="PANTHER" id="PTHR48167">
    <property type="entry name" value="EXPRESSED PROTEIN"/>
    <property type="match status" value="1"/>
</dbReference>
<evidence type="ECO:0000313" key="3">
    <source>
        <dbReference type="Proteomes" id="UP001457282"/>
    </source>
</evidence>
<name>A0AAW1WA57_RUBAR</name>
<dbReference type="Proteomes" id="UP001457282">
    <property type="component" value="Unassembled WGS sequence"/>
</dbReference>
<dbReference type="SUPFAM" id="SSF54928">
    <property type="entry name" value="RNA-binding domain, RBD"/>
    <property type="match status" value="1"/>
</dbReference>